<sequence>MMCPVCDNDLDPREPHDECDLTPGRTCDTDGCAFQWCVHAGECVV</sequence>
<protein>
    <submittedName>
        <fullName evidence="1">Uncharacterized protein</fullName>
    </submittedName>
</protein>
<dbReference type="GeneID" id="26796409"/>
<dbReference type="RefSeq" id="YP_009225411.1">
    <property type="nucleotide sequence ID" value="NC_029093.1"/>
</dbReference>
<dbReference type="KEGG" id="vg:26796409"/>
<evidence type="ECO:0000313" key="2">
    <source>
        <dbReference type="Proteomes" id="UP000201946"/>
    </source>
</evidence>
<accession>A0A0F6WEY7</accession>
<dbReference type="EMBL" id="KR080204">
    <property type="protein sequence ID" value="AKF15154.1"/>
    <property type="molecule type" value="Genomic_DNA"/>
</dbReference>
<organism evidence="1 2">
    <name type="scientific">Mycobacterium phage Mindy</name>
    <dbReference type="NCBI Taxonomy" id="1647311"/>
    <lineage>
        <taxon>Viruses</taxon>
        <taxon>Duplodnaviria</taxon>
        <taxon>Heunggongvirae</taxon>
        <taxon>Uroviricota</taxon>
        <taxon>Caudoviricetes</taxon>
        <taxon>Kostyavirus</taxon>
        <taxon>Kostyavirus toto</taxon>
    </lineage>
</organism>
<dbReference type="Proteomes" id="UP000201946">
    <property type="component" value="Segment"/>
</dbReference>
<reference evidence="1 2" key="1">
    <citation type="journal article" date="2015" name="Genome Announc.">
        <title>Genome Sequence of Mycobacteriophage Mindy.</title>
        <authorList>
            <person name="Pope W.H."/>
            <person name="Bernstein N.I."/>
            <person name="Fasolas C.S."/>
            <person name="Mezghani N."/>
            <person name="Pressimone C.A."/>
            <person name="Selvakumar P."/>
            <person name="Stanton A.C."/>
            <person name="Lapin J.S."/>
            <person name="Prout A.K."/>
            <person name="Grubb S.R."/>
            <person name="Warner M.H."/>
            <person name="Bowman C.A."/>
            <person name="Russell D.A."/>
            <person name="Hatfull G.F."/>
        </authorList>
    </citation>
    <scope>NUCLEOTIDE SEQUENCE [LARGE SCALE GENOMIC DNA]</scope>
</reference>
<gene>
    <name evidence="1" type="primary">126</name>
    <name evidence="1" type="ORF">SEA_MINDY_126</name>
</gene>
<proteinExistence type="predicted"/>
<name>A0A0F6WEY7_9CAUD</name>
<evidence type="ECO:0000313" key="1">
    <source>
        <dbReference type="EMBL" id="AKF15154.1"/>
    </source>
</evidence>